<evidence type="ECO:0000256" key="5">
    <source>
        <dbReference type="ARBA" id="ARBA00022747"/>
    </source>
</evidence>
<keyword evidence="11" id="KW-1185">Reference proteome</keyword>
<keyword evidence="4" id="KW-0949">S-adenosyl-L-methionine</keyword>
<dbReference type="InterPro" id="IPR029063">
    <property type="entry name" value="SAM-dependent_MTases_sf"/>
</dbReference>
<keyword evidence="5" id="KW-0680">Restriction system</keyword>
<dbReference type="PRINTS" id="PR00507">
    <property type="entry name" value="N12N6MTFRASE"/>
</dbReference>
<dbReference type="SUPFAM" id="SSF116734">
    <property type="entry name" value="DNA methylase specificity domain"/>
    <property type="match status" value="1"/>
</dbReference>
<dbReference type="Gene3D" id="3.40.50.150">
    <property type="entry name" value="Vaccinia Virus protein VP39"/>
    <property type="match status" value="1"/>
</dbReference>
<accession>A0ABX2SZN6</accession>
<evidence type="ECO:0000313" key="11">
    <source>
        <dbReference type="Proteomes" id="UP000531840"/>
    </source>
</evidence>
<feature type="domain" description="TaqI-like C-terminal specificity" evidence="9">
    <location>
        <begin position="225"/>
        <end position="343"/>
    </location>
</feature>
<evidence type="ECO:0000313" key="10">
    <source>
        <dbReference type="EMBL" id="NYS46813.1"/>
    </source>
</evidence>
<dbReference type="SUPFAM" id="SSF53335">
    <property type="entry name" value="S-adenosyl-L-methionine-dependent methyltransferases"/>
    <property type="match status" value="1"/>
</dbReference>
<evidence type="ECO:0000256" key="1">
    <source>
        <dbReference type="ARBA" id="ARBA00011900"/>
    </source>
</evidence>
<dbReference type="EC" id="2.1.1.72" evidence="1"/>
<dbReference type="PANTHER" id="PTHR33841">
    <property type="entry name" value="DNA METHYLTRANSFERASE YEEA-RELATED"/>
    <property type="match status" value="1"/>
</dbReference>
<dbReference type="PANTHER" id="PTHR33841:SF1">
    <property type="entry name" value="DNA METHYLTRANSFERASE A"/>
    <property type="match status" value="1"/>
</dbReference>
<dbReference type="InterPro" id="IPR025931">
    <property type="entry name" value="TaqI_C"/>
</dbReference>
<dbReference type="Gene3D" id="3.90.220.10">
    <property type="entry name" value="Adenine-n6-DNA-methyltransferase Taqi, Chain A, domain 2"/>
    <property type="match status" value="1"/>
</dbReference>
<organism evidence="10 11">
    <name type="scientific">Gemelliphila palaticanis</name>
    <dbReference type="NCBI Taxonomy" id="81950"/>
    <lineage>
        <taxon>Bacteria</taxon>
        <taxon>Bacillati</taxon>
        <taxon>Bacillota</taxon>
        <taxon>Bacilli</taxon>
        <taxon>Bacillales</taxon>
        <taxon>Gemellaceae</taxon>
        <taxon>Gemelliphila</taxon>
    </lineage>
</organism>
<dbReference type="Pfam" id="PF07669">
    <property type="entry name" value="Eco57I"/>
    <property type="match status" value="1"/>
</dbReference>
<dbReference type="GO" id="GO:0008168">
    <property type="term" value="F:methyltransferase activity"/>
    <property type="evidence" value="ECO:0007669"/>
    <property type="project" value="UniProtKB-KW"/>
</dbReference>
<dbReference type="InterPro" id="IPR023135">
    <property type="entry name" value="N6_DNA_MeTrfase_TaqI_C"/>
</dbReference>
<keyword evidence="3" id="KW-0808">Transferase</keyword>
<dbReference type="EMBL" id="JACBYF010000002">
    <property type="protein sequence ID" value="NYS46813.1"/>
    <property type="molecule type" value="Genomic_DNA"/>
</dbReference>
<keyword evidence="6" id="KW-0238">DNA-binding</keyword>
<comment type="catalytic activity">
    <reaction evidence="7">
        <text>a 2'-deoxyadenosine in DNA + S-adenosyl-L-methionine = an N(6)-methyl-2'-deoxyadenosine in DNA + S-adenosyl-L-homocysteine + H(+)</text>
        <dbReference type="Rhea" id="RHEA:15197"/>
        <dbReference type="Rhea" id="RHEA-COMP:12418"/>
        <dbReference type="Rhea" id="RHEA-COMP:12419"/>
        <dbReference type="ChEBI" id="CHEBI:15378"/>
        <dbReference type="ChEBI" id="CHEBI:57856"/>
        <dbReference type="ChEBI" id="CHEBI:59789"/>
        <dbReference type="ChEBI" id="CHEBI:90615"/>
        <dbReference type="ChEBI" id="CHEBI:90616"/>
        <dbReference type="EC" id="2.1.1.72"/>
    </reaction>
</comment>
<evidence type="ECO:0000259" key="9">
    <source>
        <dbReference type="Pfam" id="PF12950"/>
    </source>
</evidence>
<proteinExistence type="predicted"/>
<evidence type="ECO:0000256" key="6">
    <source>
        <dbReference type="ARBA" id="ARBA00023125"/>
    </source>
</evidence>
<evidence type="ECO:0000259" key="8">
    <source>
        <dbReference type="Pfam" id="PF07669"/>
    </source>
</evidence>
<dbReference type="Pfam" id="PF12950">
    <property type="entry name" value="TaqI_C"/>
    <property type="match status" value="1"/>
</dbReference>
<protein>
    <recommendedName>
        <fullName evidence="1">site-specific DNA-methyltransferase (adenine-specific)</fullName>
        <ecNumber evidence="1">2.1.1.72</ecNumber>
    </recommendedName>
</protein>
<keyword evidence="2 10" id="KW-0489">Methyltransferase</keyword>
<reference evidence="10 11" key="1">
    <citation type="submission" date="2020-07" db="EMBL/GenBank/DDBJ databases">
        <title>MOT database genomes.</title>
        <authorList>
            <person name="Joseph S."/>
            <person name="Aduse-Opoku J."/>
            <person name="Hashim A."/>
            <person name="Wade W."/>
            <person name="Curtis M."/>
        </authorList>
    </citation>
    <scope>NUCLEOTIDE SEQUENCE [LARGE SCALE GENOMIC DNA]</scope>
    <source>
        <strain evidence="10 11">CIP 106318</strain>
    </source>
</reference>
<dbReference type="InterPro" id="IPR050953">
    <property type="entry name" value="N4_N6_ade-DNA_methylase"/>
</dbReference>
<comment type="caution">
    <text evidence="10">The sequence shown here is derived from an EMBL/GenBank/DDBJ whole genome shotgun (WGS) entry which is preliminary data.</text>
</comment>
<evidence type="ECO:0000256" key="4">
    <source>
        <dbReference type="ARBA" id="ARBA00022691"/>
    </source>
</evidence>
<evidence type="ECO:0000256" key="7">
    <source>
        <dbReference type="ARBA" id="ARBA00047942"/>
    </source>
</evidence>
<evidence type="ECO:0000256" key="3">
    <source>
        <dbReference type="ARBA" id="ARBA00022679"/>
    </source>
</evidence>
<gene>
    <name evidence="10" type="ORF">HZY85_01205</name>
</gene>
<sequence>MGDLAFNWQREFPEVFEQGGFDIVIGNPPYGVNFDSDTKKYLDNFDYTVPDYEIYIYFISLYKKILSKNGYLSYIFPNTFLSNLFAKDYRKYLIENTNILEISDLSNDEVFKDAKVRTIILLLKNNNSNKNIVIFNKSVNGKIEYFEKYKYDDILNNVENISSMFLQSKEEKNIIYKIKNNYMLKDYRNISQGLIPYDKYRGQSEHIIKNRAYHSDKKLNDTYKKELKGEDIKSYYLSWNGNLWISYGEWLAAPREPKYFLEPRILIREITGDKLFCVYTEEEYYNTPSIINVINNQKDLELKYILGILNSKLIGGYHNKTSPKANKGLFPKILVNDVKNIPIKVTNYSNQKEIILYIDKMISLNKNYYERISKFINFVKNKFNIEKISKKLSNWYILEFSYFIKEMKKAKIKFSLAEELEWQQFFEDEKNKIIIT</sequence>
<dbReference type="InterPro" id="IPR011639">
    <property type="entry name" value="MethylTrfase_TaqI-like_dom"/>
</dbReference>
<name>A0ABX2SZN6_9BACL</name>
<dbReference type="Proteomes" id="UP000531840">
    <property type="component" value="Unassembled WGS sequence"/>
</dbReference>
<dbReference type="InterPro" id="IPR002052">
    <property type="entry name" value="DNA_methylase_N6_adenine_CS"/>
</dbReference>
<dbReference type="PROSITE" id="PS00092">
    <property type="entry name" value="N6_MTASE"/>
    <property type="match status" value="1"/>
</dbReference>
<feature type="domain" description="Type II methyltransferase M.TaqI-like" evidence="8">
    <location>
        <begin position="4"/>
        <end position="111"/>
    </location>
</feature>
<evidence type="ECO:0000256" key="2">
    <source>
        <dbReference type="ARBA" id="ARBA00022603"/>
    </source>
</evidence>
<dbReference type="GO" id="GO:0032259">
    <property type="term" value="P:methylation"/>
    <property type="evidence" value="ECO:0007669"/>
    <property type="project" value="UniProtKB-KW"/>
</dbReference>